<evidence type="ECO:0000256" key="5">
    <source>
        <dbReference type="HAMAP-Rule" id="MF_00150"/>
    </source>
</evidence>
<comment type="catalytic activity">
    <reaction evidence="5">
        <text>N-acetyl-L-glutamate 5-semialdehyde + phosphate + NADP(+) = N-acetyl-L-glutamyl 5-phosphate + NADPH + H(+)</text>
        <dbReference type="Rhea" id="RHEA:21588"/>
        <dbReference type="ChEBI" id="CHEBI:15378"/>
        <dbReference type="ChEBI" id="CHEBI:29123"/>
        <dbReference type="ChEBI" id="CHEBI:43474"/>
        <dbReference type="ChEBI" id="CHEBI:57783"/>
        <dbReference type="ChEBI" id="CHEBI:57936"/>
        <dbReference type="ChEBI" id="CHEBI:58349"/>
        <dbReference type="EC" id="1.2.1.38"/>
    </reaction>
</comment>
<dbReference type="InParanoid" id="K0YWM7"/>
<keyword evidence="1 5" id="KW-0055">Arginine biosynthesis</keyword>
<dbReference type="GO" id="GO:0003942">
    <property type="term" value="F:N-acetyl-gamma-glutamyl-phosphate reductase activity"/>
    <property type="evidence" value="ECO:0007669"/>
    <property type="project" value="UniProtKB-UniRule"/>
</dbReference>
<comment type="similarity">
    <text evidence="5">Belongs to the NAGSA dehydrogenase family. Type 1 subfamily.</text>
</comment>
<dbReference type="Pfam" id="PF22698">
    <property type="entry name" value="Semialdhyde_dhC_1"/>
    <property type="match status" value="1"/>
</dbReference>
<dbReference type="Pfam" id="PF01118">
    <property type="entry name" value="Semialdhyde_dh"/>
    <property type="match status" value="1"/>
</dbReference>
<dbReference type="GO" id="GO:0006526">
    <property type="term" value="P:L-arginine biosynthetic process"/>
    <property type="evidence" value="ECO:0007669"/>
    <property type="project" value="UniProtKB-UniRule"/>
</dbReference>
<comment type="function">
    <text evidence="5">Catalyzes the NADPH-dependent reduction of N-acetyl-5-glutamyl phosphate to yield N-acetyl-L-glutamate 5-semialdehyde.</text>
</comment>
<evidence type="ECO:0000256" key="3">
    <source>
        <dbReference type="ARBA" id="ARBA00022857"/>
    </source>
</evidence>
<dbReference type="EC" id="1.2.1.38" evidence="5"/>
<dbReference type="InterPro" id="IPR023013">
    <property type="entry name" value="AGPR_AS"/>
</dbReference>
<keyword evidence="9" id="KW-1185">Reference proteome</keyword>
<dbReference type="FunCoup" id="K0YWM7">
    <property type="interactions" value="77"/>
</dbReference>
<evidence type="ECO:0000256" key="2">
    <source>
        <dbReference type="ARBA" id="ARBA00022605"/>
    </source>
</evidence>
<evidence type="ECO:0000313" key="9">
    <source>
        <dbReference type="Proteomes" id="UP000006069"/>
    </source>
</evidence>
<evidence type="ECO:0000256" key="4">
    <source>
        <dbReference type="ARBA" id="ARBA00023002"/>
    </source>
</evidence>
<protein>
    <recommendedName>
        <fullName evidence="5">N-acetyl-gamma-glutamyl-phosphate reductase</fullName>
        <shortName evidence="5">AGPR</shortName>
        <ecNumber evidence="5">1.2.1.38</ecNumber>
    </recommendedName>
    <alternativeName>
        <fullName evidence="5">N-acetyl-glutamate semialdehyde dehydrogenase</fullName>
        <shortName evidence="5">NAGSA dehydrogenase</shortName>
    </alternativeName>
</protein>
<gene>
    <name evidence="5" type="primary">argC</name>
    <name evidence="8" type="ORF">HMPREF9451_01426</name>
</gene>
<dbReference type="InterPro" id="IPR058924">
    <property type="entry name" value="AGPR_dimerisation_dom"/>
</dbReference>
<dbReference type="GO" id="GO:0051287">
    <property type="term" value="F:NAD binding"/>
    <property type="evidence" value="ECO:0007669"/>
    <property type="project" value="InterPro"/>
</dbReference>
<dbReference type="InterPro" id="IPR000534">
    <property type="entry name" value="Semialdehyde_DH_NAD-bd"/>
</dbReference>
<keyword evidence="3 5" id="KW-0521">NADP</keyword>
<reference evidence="8 9" key="1">
    <citation type="submission" date="2012-08" db="EMBL/GenBank/DDBJ databases">
        <title>The Genome Sequence of Slackia piriformis YIT 12062.</title>
        <authorList>
            <consortium name="The Broad Institute Genome Sequencing Platform"/>
            <person name="Earl A."/>
            <person name="Ward D."/>
            <person name="Feldgarden M."/>
            <person name="Gevers D."/>
            <person name="Morotomi M."/>
            <person name="Walker B."/>
            <person name="Young S.K."/>
            <person name="Zeng Q."/>
            <person name="Gargeya S."/>
            <person name="Fitzgerald M."/>
            <person name="Haas B."/>
            <person name="Abouelleil A."/>
            <person name="Alvarado L."/>
            <person name="Arachchi H.M."/>
            <person name="Berlin A.M."/>
            <person name="Chapman S.B."/>
            <person name="Goldberg J."/>
            <person name="Griggs A."/>
            <person name="Gujja S."/>
            <person name="Hansen M."/>
            <person name="Howarth C."/>
            <person name="Imamovic A."/>
            <person name="Larimer J."/>
            <person name="McCowen C."/>
            <person name="Montmayeur A."/>
            <person name="Murphy C."/>
            <person name="Neiman D."/>
            <person name="Pearson M."/>
            <person name="Priest M."/>
            <person name="Roberts A."/>
            <person name="Saif S."/>
            <person name="Shea T."/>
            <person name="Sisk P."/>
            <person name="Sykes S."/>
            <person name="Wortman J."/>
            <person name="Nusbaum C."/>
            <person name="Birren B."/>
        </authorList>
    </citation>
    <scope>NUCLEOTIDE SEQUENCE [LARGE SCALE GENOMIC DNA]</scope>
    <source>
        <strain evidence="8 9">YIT 12062</strain>
    </source>
</reference>
<dbReference type="InterPro" id="IPR036291">
    <property type="entry name" value="NAD(P)-bd_dom_sf"/>
</dbReference>
<proteinExistence type="inferred from homology"/>
<feature type="active site" evidence="5 6">
    <location>
        <position position="161"/>
    </location>
</feature>
<dbReference type="InterPro" id="IPR050085">
    <property type="entry name" value="AGPR"/>
</dbReference>
<sequence length="363" mass="38381">MDSIRVGIVGATGFAGAELARLIAQHPVFEAVALTAGAEAGTEIGKLYPALEHAYPKTTLVPHDDESLLSCDVVFTAVPHTAGMQHAQRLAEAGVSVVDLSADFRFSDKDRYESIYKTTHTAPELLEHAVYGQPETMRAELVRLAEEHAQGDAVVVGCAGCYVTASILAAAPAMHAGLAQEASPVIIDAISGVTGAGRKATAKTHFCSADESVEAYGLPHHRHAPEIAQAYARLHPRLDDGGLVHVIFTPHLAPLRRGLLSTVYIPLAKQTTTRDLHALYEKHYADEALVSVLPEGVWPKTASVEGTARAHVNVSVNEEEQVAVCMCAIDNLGKGASAQAVQCANIVCGLPENTGLELLACIP</sequence>
<name>K0YWM7_9ACTN</name>
<dbReference type="CDD" id="cd17895">
    <property type="entry name" value="AGPR_1_N"/>
    <property type="match status" value="1"/>
</dbReference>
<dbReference type="PATRIC" id="fig|742818.3.peg.1506"/>
<evidence type="ECO:0000313" key="8">
    <source>
        <dbReference type="EMBL" id="EJZ83904.1"/>
    </source>
</evidence>
<keyword evidence="2 5" id="KW-0028">Amino-acid biosynthesis</keyword>
<comment type="caution">
    <text evidence="8">The sequence shown here is derived from an EMBL/GenBank/DDBJ whole genome shotgun (WGS) entry which is preliminary data.</text>
</comment>
<dbReference type="Proteomes" id="UP000006069">
    <property type="component" value="Unassembled WGS sequence"/>
</dbReference>
<dbReference type="SUPFAM" id="SSF51735">
    <property type="entry name" value="NAD(P)-binding Rossmann-fold domains"/>
    <property type="match status" value="1"/>
</dbReference>
<evidence type="ECO:0000259" key="7">
    <source>
        <dbReference type="SMART" id="SM00859"/>
    </source>
</evidence>
<dbReference type="Gene3D" id="3.30.360.10">
    <property type="entry name" value="Dihydrodipicolinate Reductase, domain 2"/>
    <property type="match status" value="1"/>
</dbReference>
<dbReference type="AlphaFoldDB" id="K0YWM7"/>
<dbReference type="HOGENOM" id="CLU_006384_0_1_11"/>
<dbReference type="PANTHER" id="PTHR32338:SF10">
    <property type="entry name" value="N-ACETYL-GAMMA-GLUTAMYL-PHOSPHATE REDUCTASE, CHLOROPLASTIC-RELATED"/>
    <property type="match status" value="1"/>
</dbReference>
<keyword evidence="4 5" id="KW-0560">Oxidoreductase</keyword>
<evidence type="ECO:0000256" key="6">
    <source>
        <dbReference type="PROSITE-ProRule" id="PRU10010"/>
    </source>
</evidence>
<accession>K0YWM7</accession>
<dbReference type="EMBL" id="ADMD01000007">
    <property type="protein sequence ID" value="EJZ83904.1"/>
    <property type="molecule type" value="Genomic_DNA"/>
</dbReference>
<dbReference type="NCBIfam" id="TIGR01850">
    <property type="entry name" value="argC"/>
    <property type="match status" value="1"/>
</dbReference>
<dbReference type="PANTHER" id="PTHR32338">
    <property type="entry name" value="N-ACETYL-GAMMA-GLUTAMYL-PHOSPHATE REDUCTASE, CHLOROPLASTIC-RELATED-RELATED"/>
    <property type="match status" value="1"/>
</dbReference>
<dbReference type="UniPathway" id="UPA00068">
    <property type="reaction ID" value="UER00108"/>
</dbReference>
<dbReference type="GO" id="GO:0070401">
    <property type="term" value="F:NADP+ binding"/>
    <property type="evidence" value="ECO:0007669"/>
    <property type="project" value="InterPro"/>
</dbReference>
<dbReference type="PROSITE" id="PS01224">
    <property type="entry name" value="ARGC"/>
    <property type="match status" value="1"/>
</dbReference>
<dbReference type="GO" id="GO:0005737">
    <property type="term" value="C:cytoplasm"/>
    <property type="evidence" value="ECO:0007669"/>
    <property type="project" value="UniProtKB-SubCell"/>
</dbReference>
<dbReference type="SMART" id="SM00859">
    <property type="entry name" value="Semialdhyde_dh"/>
    <property type="match status" value="1"/>
</dbReference>
<comment type="pathway">
    <text evidence="5">Amino-acid biosynthesis; L-arginine biosynthesis; N(2)-acetyl-L-ornithine from L-glutamate: step 3/4.</text>
</comment>
<dbReference type="CDD" id="cd23934">
    <property type="entry name" value="AGPR_1_C"/>
    <property type="match status" value="1"/>
</dbReference>
<feature type="domain" description="Semialdehyde dehydrogenase NAD-binding" evidence="7">
    <location>
        <begin position="5"/>
        <end position="144"/>
    </location>
</feature>
<comment type="subcellular location">
    <subcellularLocation>
        <location evidence="5">Cytoplasm</location>
    </subcellularLocation>
</comment>
<dbReference type="InterPro" id="IPR000706">
    <property type="entry name" value="AGPR_type-1"/>
</dbReference>
<keyword evidence="5" id="KW-0963">Cytoplasm</keyword>
<evidence type="ECO:0000256" key="1">
    <source>
        <dbReference type="ARBA" id="ARBA00022571"/>
    </source>
</evidence>
<dbReference type="Gene3D" id="3.40.50.720">
    <property type="entry name" value="NAD(P)-binding Rossmann-like Domain"/>
    <property type="match status" value="1"/>
</dbReference>
<dbReference type="OrthoDB" id="9801289at2"/>
<dbReference type="SUPFAM" id="SSF55347">
    <property type="entry name" value="Glyceraldehyde-3-phosphate dehydrogenase-like, C-terminal domain"/>
    <property type="match status" value="1"/>
</dbReference>
<dbReference type="HAMAP" id="MF_00150">
    <property type="entry name" value="ArgC_type1"/>
    <property type="match status" value="1"/>
</dbReference>
<dbReference type="eggNOG" id="COG0002">
    <property type="taxonomic scope" value="Bacteria"/>
</dbReference>
<organism evidence="8 9">
    <name type="scientific">Slackia piriformis YIT 12062</name>
    <dbReference type="NCBI Taxonomy" id="742818"/>
    <lineage>
        <taxon>Bacteria</taxon>
        <taxon>Bacillati</taxon>
        <taxon>Actinomycetota</taxon>
        <taxon>Coriobacteriia</taxon>
        <taxon>Eggerthellales</taxon>
        <taxon>Eggerthellaceae</taxon>
        <taxon>Slackia</taxon>
    </lineage>
</organism>